<dbReference type="EMBL" id="LQYN01000008">
    <property type="protein sequence ID" value="KYD11256.1"/>
    <property type="molecule type" value="Genomic_DNA"/>
</dbReference>
<name>A0A150LH39_9BACI</name>
<organism evidence="1 2">
    <name type="scientific">Heyndrickxia sporothermodurans</name>
    <dbReference type="NCBI Taxonomy" id="46224"/>
    <lineage>
        <taxon>Bacteria</taxon>
        <taxon>Bacillati</taxon>
        <taxon>Bacillota</taxon>
        <taxon>Bacilli</taxon>
        <taxon>Bacillales</taxon>
        <taxon>Bacillaceae</taxon>
        <taxon>Heyndrickxia</taxon>
    </lineage>
</organism>
<dbReference type="AlphaFoldDB" id="A0A150LH39"/>
<comment type="caution">
    <text evidence="1">The sequence shown here is derived from an EMBL/GenBank/DDBJ whole genome shotgun (WGS) entry which is preliminary data.</text>
</comment>
<gene>
    <name evidence="1" type="ORF">B4102_2221</name>
</gene>
<evidence type="ECO:0000313" key="1">
    <source>
        <dbReference type="EMBL" id="KYD11256.1"/>
    </source>
</evidence>
<evidence type="ECO:0000313" key="2">
    <source>
        <dbReference type="Proteomes" id="UP000075666"/>
    </source>
</evidence>
<sequence length="204" mass="23413">MYLSNFRSAGKIHTNKKISTLIPLKSIHMPILLRDLRYHRTVSSFSGNIAAGFALPSYSFSLLRTIAAGFVLPSYRFSLFRYHGYEIRVAIVPLLSTPVPLLRDSRYYRTASPFSGTMATRFVLPSYSFSLFRYHDYKIRVTIVQLLSFPVPWIRDLRCHRTASLFSGTMATRFALPSYRFTLFRYHGCDIRVAIVPLLSTPVP</sequence>
<accession>A0A150LH39</accession>
<keyword evidence="2" id="KW-1185">Reference proteome</keyword>
<dbReference type="Proteomes" id="UP000075666">
    <property type="component" value="Unassembled WGS sequence"/>
</dbReference>
<dbReference type="PATRIC" id="fig|46224.3.peg.18"/>
<proteinExistence type="predicted"/>
<reference evidence="1 2" key="1">
    <citation type="submission" date="2016-01" db="EMBL/GenBank/DDBJ databases">
        <title>Genome Sequences of Twelve Sporeforming Bacillus Species Isolated from Foods.</title>
        <authorList>
            <person name="Berendsen E.M."/>
            <person name="Wells-Bennik M.H."/>
            <person name="Krawcyk A.O."/>
            <person name="De Jong A."/>
            <person name="Holsappel S."/>
            <person name="Eijlander R.T."/>
            <person name="Kuipers O.P."/>
        </authorList>
    </citation>
    <scope>NUCLEOTIDE SEQUENCE [LARGE SCALE GENOMIC DNA]</scope>
    <source>
        <strain evidence="1 2">B4102</strain>
    </source>
</reference>
<protein>
    <submittedName>
        <fullName evidence="1">Uncharacterized protein</fullName>
    </submittedName>
</protein>